<evidence type="ECO:0000313" key="3">
    <source>
        <dbReference type="Proteomes" id="UP001140562"/>
    </source>
</evidence>
<feature type="compositionally biased region" description="Basic and acidic residues" evidence="1">
    <location>
        <begin position="510"/>
        <end position="520"/>
    </location>
</feature>
<feature type="compositionally biased region" description="Basic and acidic residues" evidence="1">
    <location>
        <begin position="401"/>
        <end position="432"/>
    </location>
</feature>
<accession>A0A9W8X459</accession>
<feature type="region of interest" description="Disordered" evidence="1">
    <location>
        <begin position="477"/>
        <end position="580"/>
    </location>
</feature>
<feature type="compositionally biased region" description="Polar residues" evidence="1">
    <location>
        <begin position="860"/>
        <end position="870"/>
    </location>
</feature>
<feature type="compositionally biased region" description="Basic and acidic residues" evidence="1">
    <location>
        <begin position="543"/>
        <end position="553"/>
    </location>
</feature>
<sequence>MVGTRATKDDGIGEGYDHETNREISDPTSKLEKRLIRTQNELDSWMLDARHLLLEYLEFCRQKAQAQSVADEIKQCNQVLDNEWRTNWASKTDVQTGEIYDQATQADMIQAMETEEEKRSQCHRQNRTTEWHTRYQEAQSYWEDFLYYQNQWNRRIRAHHSQGTAWADFLVRLYNGFEIGARDNIPEAIGADQLHRYPDGVRSHSSRPTFVRRQLLRQKFPRSAVRLDHESIEHHRNQVDNQRRTDEGFDARCLPDSENLLQPYYAATAREWRDRGGNEPQTSWETQDLGHAVASLNHISPDGPVDNRPRYQMKQVQSLMRTFVWEGKGKGNKTGEEVSGEHKQFLGHYIDTVRHESHFVLDRDGHRIEENKGLHPIKLPGPTKCEVPSSPNMWNRVQGPGRRDRARLRVSDGTSKDWRKDRAAPDDTRDAEFSDDEHTDEAAIEDELDTDLEEFEGESDNERDLFTLSYQGVPLPEIISNYRPGNNTPAPDDDICDGETDTDSDQNSDNDEHNDSRECAGPKMSGEAKGNTTSVSKPTSKVNGERVSQHEPNPKAVGETFEAVPGNDDRDLATYTHTFPDGTTFTQRTLVPAFRADVEPAAGRNPPRKVYPANGSIPAVKRKSTSWKSNPKYAPRADNKFEAVNGRWDNGDYHWVPTVIIRSFRLDNNGYYACSINPHFGAIMKGDEVSNEVLQKKYIAGFNKGFKQVYRRSDRDVRSQLDVQQFGAWTIGELNVARNFARSIIQRDGLAKWFEDWKERHVKILCARINAHRAVNGQNHQGKKPRSQDSVTSKFKRYFADLLERAERLKEDMATGKQPSEHELKPKDVLTGDATIVKRSKPAPKQSETKSDKAKVASLSKVNTLQSSNKATKRPRAASGSGAQLQVDGVEQPEAGDDLGFAGTKAPKAKRSRKG</sequence>
<feature type="region of interest" description="Disordered" evidence="1">
    <location>
        <begin position="1"/>
        <end position="27"/>
    </location>
</feature>
<feature type="compositionally biased region" description="Basic and acidic residues" evidence="1">
    <location>
        <begin position="811"/>
        <end position="830"/>
    </location>
</feature>
<name>A0A9W8X459_9PLEO</name>
<feature type="compositionally biased region" description="Acidic residues" evidence="1">
    <location>
        <begin position="491"/>
        <end position="509"/>
    </location>
</feature>
<organism evidence="2 3">
    <name type="scientific">Didymella glomerata</name>
    <dbReference type="NCBI Taxonomy" id="749621"/>
    <lineage>
        <taxon>Eukaryota</taxon>
        <taxon>Fungi</taxon>
        <taxon>Dikarya</taxon>
        <taxon>Ascomycota</taxon>
        <taxon>Pezizomycotina</taxon>
        <taxon>Dothideomycetes</taxon>
        <taxon>Pleosporomycetidae</taxon>
        <taxon>Pleosporales</taxon>
        <taxon>Pleosporineae</taxon>
        <taxon>Didymellaceae</taxon>
        <taxon>Didymella</taxon>
    </lineage>
</organism>
<protein>
    <submittedName>
        <fullName evidence="2">Uncharacterized protein</fullName>
    </submittedName>
</protein>
<feature type="region of interest" description="Disordered" evidence="1">
    <location>
        <begin position="811"/>
        <end position="915"/>
    </location>
</feature>
<dbReference type="Proteomes" id="UP001140562">
    <property type="component" value="Unassembled WGS sequence"/>
</dbReference>
<dbReference type="OrthoDB" id="3787237at2759"/>
<evidence type="ECO:0000313" key="2">
    <source>
        <dbReference type="EMBL" id="KAJ4339388.1"/>
    </source>
</evidence>
<gene>
    <name evidence="2" type="ORF">N0V87_003325</name>
</gene>
<evidence type="ECO:0000256" key="1">
    <source>
        <dbReference type="SAM" id="MobiDB-lite"/>
    </source>
</evidence>
<feature type="region of interest" description="Disordered" evidence="1">
    <location>
        <begin position="372"/>
        <end position="440"/>
    </location>
</feature>
<keyword evidence="3" id="KW-1185">Reference proteome</keyword>
<proteinExistence type="predicted"/>
<reference evidence="2" key="1">
    <citation type="submission" date="2022-10" db="EMBL/GenBank/DDBJ databases">
        <title>Tapping the CABI collections for fungal endophytes: first genome assemblies for Collariella, Neodidymelliopsis, Ascochyta clinopodiicola, Didymella pomorum, Didymosphaeria variabile, Neocosmospora piperis and Neocucurbitaria cava.</title>
        <authorList>
            <person name="Hill R."/>
        </authorList>
    </citation>
    <scope>NUCLEOTIDE SEQUENCE</scope>
    <source>
        <strain evidence="2">IMI 360193</strain>
    </source>
</reference>
<dbReference type="AlphaFoldDB" id="A0A9W8X459"/>
<feature type="compositionally biased region" description="Polar residues" evidence="1">
    <location>
        <begin position="530"/>
        <end position="542"/>
    </location>
</feature>
<comment type="caution">
    <text evidence="2">The sequence shown here is derived from an EMBL/GenBank/DDBJ whole genome shotgun (WGS) entry which is preliminary data.</text>
</comment>
<dbReference type="EMBL" id="JAPEUV010000023">
    <property type="protein sequence ID" value="KAJ4339388.1"/>
    <property type="molecule type" value="Genomic_DNA"/>
</dbReference>